<evidence type="ECO:0000256" key="1">
    <source>
        <dbReference type="ARBA" id="ARBA00001966"/>
    </source>
</evidence>
<evidence type="ECO:0000313" key="10">
    <source>
        <dbReference type="EMBL" id="VEU35606.1"/>
    </source>
</evidence>
<accession>A0A448Z0Q5</accession>
<evidence type="ECO:0000256" key="6">
    <source>
        <dbReference type="ARBA" id="ARBA00023014"/>
    </source>
</evidence>
<dbReference type="GO" id="GO:0003824">
    <property type="term" value="F:catalytic activity"/>
    <property type="evidence" value="ECO:0007669"/>
    <property type="project" value="InterPro"/>
</dbReference>
<reference evidence="10 11" key="1">
    <citation type="submission" date="2019-01" db="EMBL/GenBank/DDBJ databases">
        <authorList>
            <person name="Ferrante I. M."/>
        </authorList>
    </citation>
    <scope>NUCLEOTIDE SEQUENCE [LARGE SCALE GENOMIC DNA]</scope>
    <source>
        <strain evidence="10 11">B856</strain>
    </source>
</reference>
<dbReference type="EMBL" id="CAACVS010000063">
    <property type="protein sequence ID" value="VEU35606.1"/>
    <property type="molecule type" value="Genomic_DNA"/>
</dbReference>
<evidence type="ECO:0000256" key="2">
    <source>
        <dbReference type="ARBA" id="ARBA00022485"/>
    </source>
</evidence>
<dbReference type="SFLD" id="SFLDS00029">
    <property type="entry name" value="Radical_SAM"/>
    <property type="match status" value="1"/>
</dbReference>
<dbReference type="InterPro" id="IPR058240">
    <property type="entry name" value="rSAM_sf"/>
</dbReference>
<dbReference type="InterPro" id="IPR006638">
    <property type="entry name" value="Elp3/MiaA/NifB-like_rSAM"/>
</dbReference>
<dbReference type="PANTHER" id="PTHR21339">
    <property type="entry name" value="RADICAL S-ADENOSYL METHIONINE DOMAIN-CONTAINING PROTEIN 2"/>
    <property type="match status" value="1"/>
</dbReference>
<dbReference type="PANTHER" id="PTHR21339:SF0">
    <property type="entry name" value="S-ADENOSYLMETHIONINE-DEPENDENT NUCLEOTIDE DEHYDRATASE RSAD2"/>
    <property type="match status" value="1"/>
</dbReference>
<dbReference type="SFLD" id="SFLDG01088">
    <property type="entry name" value="antiviral_proteins"/>
    <property type="match status" value="1"/>
</dbReference>
<dbReference type="SMART" id="SM00729">
    <property type="entry name" value="Elp3"/>
    <property type="match status" value="1"/>
</dbReference>
<dbReference type="NCBIfam" id="NF038283">
    <property type="entry name" value="viperin_w_prok"/>
    <property type="match status" value="1"/>
</dbReference>
<keyword evidence="4" id="KW-0479">Metal-binding</keyword>
<dbReference type="InterPro" id="IPR051196">
    <property type="entry name" value="RSAD2/Viperin_antiviral"/>
</dbReference>
<dbReference type="CDD" id="cd01335">
    <property type="entry name" value="Radical_SAM"/>
    <property type="match status" value="1"/>
</dbReference>
<dbReference type="Pfam" id="PF04055">
    <property type="entry name" value="Radical_SAM"/>
    <property type="match status" value="1"/>
</dbReference>
<evidence type="ECO:0000256" key="7">
    <source>
        <dbReference type="ARBA" id="ARBA00023118"/>
    </source>
</evidence>
<comment type="cofactor">
    <cofactor evidence="1">
        <name>[4Fe-4S] cluster</name>
        <dbReference type="ChEBI" id="CHEBI:49883"/>
    </cofactor>
</comment>
<dbReference type="AlphaFoldDB" id="A0A448Z0Q5"/>
<dbReference type="OrthoDB" id="549750at2759"/>
<dbReference type="Proteomes" id="UP000291116">
    <property type="component" value="Unassembled WGS sequence"/>
</dbReference>
<evidence type="ECO:0000256" key="8">
    <source>
        <dbReference type="SAM" id="MobiDB-lite"/>
    </source>
</evidence>
<organism evidence="10 11">
    <name type="scientific">Pseudo-nitzschia multistriata</name>
    <dbReference type="NCBI Taxonomy" id="183589"/>
    <lineage>
        <taxon>Eukaryota</taxon>
        <taxon>Sar</taxon>
        <taxon>Stramenopiles</taxon>
        <taxon>Ochrophyta</taxon>
        <taxon>Bacillariophyta</taxon>
        <taxon>Bacillariophyceae</taxon>
        <taxon>Bacillariophycidae</taxon>
        <taxon>Bacillariales</taxon>
        <taxon>Bacillariaceae</taxon>
        <taxon>Pseudo-nitzschia</taxon>
    </lineage>
</organism>
<dbReference type="GO" id="GO:0051607">
    <property type="term" value="P:defense response to virus"/>
    <property type="evidence" value="ECO:0007669"/>
    <property type="project" value="UniProtKB-KW"/>
</dbReference>
<keyword evidence="7" id="KW-0051">Antiviral defense</keyword>
<sequence length="428" mass="47389">MATTFDQRTRTTTTHGGIRIPVRTALRWILPALACVLSRAPVEALGLAPRSFRARRGSGPSLPELRRGEAHVRLHAHAHASGNGTAAVAPDTRDGGTGAGPVESRAKPRAKPRAGTGVKAAPDPSGEWLADRVRSVNYFVSRKCNYSCKFCFHTQKTTHTLPAEDAVRGLCLLRAAGTEKINFAGGEPFVRPHLLGRLCKAAHEMGMAVSIISNGSLVTEEWMRQYGYYVDILGVSVDSFDPETNALIGRGGDAHNRHVDRMRRVRRWCEEHNIKFKINTVVCKHNVREDMTQQMLELDPVRWKVFQVLVLEGENAGAGDLRDARELRVTDDEYQAFVDRHRPSFSSDVLIPESNAVMQNSYLLLDEDLRFLDCSAGGKVPSASILEVGVETALRQAGFDADMFRQRGGVFEWTRDRSGDAPRPELRP</sequence>
<dbReference type="InterPro" id="IPR007197">
    <property type="entry name" value="rSAM"/>
</dbReference>
<evidence type="ECO:0000256" key="5">
    <source>
        <dbReference type="ARBA" id="ARBA00023004"/>
    </source>
</evidence>
<keyword evidence="11" id="KW-1185">Reference proteome</keyword>
<evidence type="ECO:0000256" key="3">
    <source>
        <dbReference type="ARBA" id="ARBA00022691"/>
    </source>
</evidence>
<proteinExistence type="predicted"/>
<gene>
    <name evidence="10" type="ORF">PSNMU_V1.4_AUG-EV-PASAV3_0023490</name>
</gene>
<evidence type="ECO:0000259" key="9">
    <source>
        <dbReference type="PROSITE" id="PS51918"/>
    </source>
</evidence>
<dbReference type="GO" id="GO:0051539">
    <property type="term" value="F:4 iron, 4 sulfur cluster binding"/>
    <property type="evidence" value="ECO:0007669"/>
    <property type="project" value="UniProtKB-KW"/>
</dbReference>
<dbReference type="PROSITE" id="PS51918">
    <property type="entry name" value="RADICAL_SAM"/>
    <property type="match status" value="1"/>
</dbReference>
<evidence type="ECO:0000313" key="11">
    <source>
        <dbReference type="Proteomes" id="UP000291116"/>
    </source>
</evidence>
<feature type="domain" description="Radical SAM core" evidence="9">
    <location>
        <begin position="128"/>
        <end position="348"/>
    </location>
</feature>
<protein>
    <recommendedName>
        <fullName evidence="9">Radical SAM core domain-containing protein</fullName>
    </recommendedName>
</protein>
<dbReference type="GO" id="GO:0046872">
    <property type="term" value="F:metal ion binding"/>
    <property type="evidence" value="ECO:0007669"/>
    <property type="project" value="UniProtKB-KW"/>
</dbReference>
<keyword evidence="5" id="KW-0408">Iron</keyword>
<feature type="region of interest" description="Disordered" evidence="8">
    <location>
        <begin position="79"/>
        <end position="124"/>
    </location>
</feature>
<keyword evidence="6" id="KW-0411">Iron-sulfur</keyword>
<dbReference type="SUPFAM" id="SSF102114">
    <property type="entry name" value="Radical SAM enzymes"/>
    <property type="match status" value="1"/>
</dbReference>
<dbReference type="InterPro" id="IPR013785">
    <property type="entry name" value="Aldolase_TIM"/>
</dbReference>
<dbReference type="Gene3D" id="3.20.20.70">
    <property type="entry name" value="Aldolase class I"/>
    <property type="match status" value="1"/>
</dbReference>
<evidence type="ECO:0000256" key="4">
    <source>
        <dbReference type="ARBA" id="ARBA00022723"/>
    </source>
</evidence>
<dbReference type="SFLD" id="SFLDG01067">
    <property type="entry name" value="SPASM/twitch_domain_containing"/>
    <property type="match status" value="1"/>
</dbReference>
<keyword evidence="2" id="KW-0004">4Fe-4S</keyword>
<name>A0A448Z0Q5_9STRA</name>
<keyword evidence="3" id="KW-0949">S-adenosyl-L-methionine</keyword>